<comment type="similarity">
    <text evidence="1 4">Belongs to the UDP-glucose/GDP-mannose dehydrogenase family.</text>
</comment>
<dbReference type="InterPro" id="IPR014026">
    <property type="entry name" value="UDP-Glc/GDP-Man_DH_dimer"/>
</dbReference>
<dbReference type="PIRSF" id="PIRSF000124">
    <property type="entry name" value="UDPglc_GDPman_dh"/>
    <property type="match status" value="1"/>
</dbReference>
<dbReference type="NCBIfam" id="TIGR03026">
    <property type="entry name" value="NDP-sugDHase"/>
    <property type="match status" value="1"/>
</dbReference>
<reference evidence="6 7" key="1">
    <citation type="journal article" date="2016" name="Nat. Commun.">
        <title>Thousands of microbial genomes shed light on interconnected biogeochemical processes in an aquifer system.</title>
        <authorList>
            <person name="Anantharaman K."/>
            <person name="Brown C.T."/>
            <person name="Hug L.A."/>
            <person name="Sharon I."/>
            <person name="Castelle C.J."/>
            <person name="Probst A.J."/>
            <person name="Thomas B.C."/>
            <person name="Singh A."/>
            <person name="Wilkins M.J."/>
            <person name="Karaoz U."/>
            <person name="Brodie E.L."/>
            <person name="Williams K.H."/>
            <person name="Hubbard S.S."/>
            <person name="Banfield J.F."/>
        </authorList>
    </citation>
    <scope>NUCLEOTIDE SEQUENCE [LARGE SCALE GENOMIC DNA]</scope>
</reference>
<dbReference type="Pfam" id="PF03720">
    <property type="entry name" value="UDPG_MGDP_dh_C"/>
    <property type="match status" value="1"/>
</dbReference>
<accession>A0A1F7L0R6</accession>
<dbReference type="Gene3D" id="3.40.50.720">
    <property type="entry name" value="NAD(P)-binding Rossmann-like Domain"/>
    <property type="match status" value="2"/>
</dbReference>
<dbReference type="Proteomes" id="UP000177050">
    <property type="component" value="Unassembled WGS sequence"/>
</dbReference>
<sequence length="425" mass="47215">MRIKKVAVIGLGYVGLPTYVALLKAKTYEVVGYTRSQKKVDAINKGQSPIEDEDVISYLKSNKVKATNKQQDLKGCDVFIICVPTPVKDDYVPDYEPVISATQLVAPYIKKGSHYVLESTVNPGTCEEIILPILEKETGLKAGSDFNIAHCPERINPGDQKWNIYNINRNIGSLSKSQNKEIASFYRTFITKGQVNEVNSLKVAEATKIIENTFRDINIAYVNELAQSFDIMGIDLHETLKASSNKQFAFMPHYPGCGVGGHCIAVDPYYLIRRASLDGFNHQFLKYAREINNGMPGYTIQRLLLGLNDVGLSLKGTKVALLGLSYKPDIGDIRESPSLIIEKELKKLGAQIIVYDPYVKRAEKDLAKAIKNAKAIVVATAHKEIKMGLESLLKKSKVKVVIDGRNCLDKEKIKKMGIVYKGIGR</sequence>
<dbReference type="GO" id="GO:0051287">
    <property type="term" value="F:NAD binding"/>
    <property type="evidence" value="ECO:0007669"/>
    <property type="project" value="InterPro"/>
</dbReference>
<dbReference type="SUPFAM" id="SSF48179">
    <property type="entry name" value="6-phosphogluconate dehydrogenase C-terminal domain-like"/>
    <property type="match status" value="1"/>
</dbReference>
<dbReference type="Pfam" id="PF03721">
    <property type="entry name" value="UDPG_MGDP_dh_N"/>
    <property type="match status" value="1"/>
</dbReference>
<dbReference type="AlphaFoldDB" id="A0A1F7L0R6"/>
<keyword evidence="3" id="KW-0520">NAD</keyword>
<dbReference type="PANTHER" id="PTHR43491">
    <property type="entry name" value="UDP-N-ACETYL-D-MANNOSAMINE DEHYDROGENASE"/>
    <property type="match status" value="1"/>
</dbReference>
<dbReference type="InterPro" id="IPR001732">
    <property type="entry name" value="UDP-Glc/GDP-Man_DH_N"/>
</dbReference>
<dbReference type="GO" id="GO:0016616">
    <property type="term" value="F:oxidoreductase activity, acting on the CH-OH group of donors, NAD or NADP as acceptor"/>
    <property type="evidence" value="ECO:0007669"/>
    <property type="project" value="InterPro"/>
</dbReference>
<keyword evidence="2" id="KW-0560">Oxidoreductase</keyword>
<dbReference type="GO" id="GO:0016628">
    <property type="term" value="F:oxidoreductase activity, acting on the CH-CH group of donors, NAD or NADP as acceptor"/>
    <property type="evidence" value="ECO:0007669"/>
    <property type="project" value="InterPro"/>
</dbReference>
<evidence type="ECO:0000256" key="2">
    <source>
        <dbReference type="ARBA" id="ARBA00023002"/>
    </source>
</evidence>
<dbReference type="InterPro" id="IPR008927">
    <property type="entry name" value="6-PGluconate_DH-like_C_sf"/>
</dbReference>
<dbReference type="Pfam" id="PF00984">
    <property type="entry name" value="UDPG_MGDP_dh"/>
    <property type="match status" value="1"/>
</dbReference>
<feature type="domain" description="UDP-glucose/GDP-mannose dehydrogenase C-terminal" evidence="5">
    <location>
        <begin position="320"/>
        <end position="410"/>
    </location>
</feature>
<evidence type="ECO:0000313" key="7">
    <source>
        <dbReference type="Proteomes" id="UP000177050"/>
    </source>
</evidence>
<evidence type="ECO:0000313" key="6">
    <source>
        <dbReference type="EMBL" id="OGK73723.1"/>
    </source>
</evidence>
<dbReference type="InterPro" id="IPR014027">
    <property type="entry name" value="UDP-Glc/GDP-Man_DH_C"/>
</dbReference>
<dbReference type="SMART" id="SM00984">
    <property type="entry name" value="UDPG_MGDP_dh_C"/>
    <property type="match status" value="1"/>
</dbReference>
<gene>
    <name evidence="6" type="ORF">A3K52_02975</name>
</gene>
<proteinExistence type="inferred from homology"/>
<organism evidence="6 7">
    <name type="scientific">Candidatus Roizmanbacteria bacterium RIFOXYD1_FULL_38_12</name>
    <dbReference type="NCBI Taxonomy" id="1802093"/>
    <lineage>
        <taxon>Bacteria</taxon>
        <taxon>Candidatus Roizmaniibacteriota</taxon>
    </lineage>
</organism>
<dbReference type="InterPro" id="IPR028359">
    <property type="entry name" value="UDP_ManNAc/GlcNAc_DH"/>
</dbReference>
<dbReference type="PIRSF" id="PIRSF500136">
    <property type="entry name" value="UDP_ManNAc_DH"/>
    <property type="match status" value="1"/>
</dbReference>
<dbReference type="EMBL" id="MGBR01000001">
    <property type="protein sequence ID" value="OGK73723.1"/>
    <property type="molecule type" value="Genomic_DNA"/>
</dbReference>
<dbReference type="InterPro" id="IPR036220">
    <property type="entry name" value="UDP-Glc/GDP-Man_DH_C_sf"/>
</dbReference>
<name>A0A1F7L0R6_9BACT</name>
<dbReference type="PANTHER" id="PTHR43491:SF2">
    <property type="entry name" value="UDP-N-ACETYL-D-MANNOSAMINE DEHYDROGENASE"/>
    <property type="match status" value="1"/>
</dbReference>
<evidence type="ECO:0000256" key="1">
    <source>
        <dbReference type="ARBA" id="ARBA00006601"/>
    </source>
</evidence>
<evidence type="ECO:0000256" key="3">
    <source>
        <dbReference type="ARBA" id="ARBA00023027"/>
    </source>
</evidence>
<dbReference type="SUPFAM" id="SSF52413">
    <property type="entry name" value="UDP-glucose/GDP-mannose dehydrogenase C-terminal domain"/>
    <property type="match status" value="1"/>
</dbReference>
<dbReference type="InterPro" id="IPR036291">
    <property type="entry name" value="NAD(P)-bd_dom_sf"/>
</dbReference>
<protein>
    <recommendedName>
        <fullName evidence="5">UDP-glucose/GDP-mannose dehydrogenase C-terminal domain-containing protein</fullName>
    </recommendedName>
</protein>
<evidence type="ECO:0000256" key="4">
    <source>
        <dbReference type="PIRNR" id="PIRNR000124"/>
    </source>
</evidence>
<evidence type="ECO:0000259" key="5">
    <source>
        <dbReference type="SMART" id="SM00984"/>
    </source>
</evidence>
<dbReference type="InterPro" id="IPR017476">
    <property type="entry name" value="UDP-Glc/GDP-Man"/>
</dbReference>
<dbReference type="SUPFAM" id="SSF51735">
    <property type="entry name" value="NAD(P)-binding Rossmann-fold domains"/>
    <property type="match status" value="1"/>
</dbReference>
<dbReference type="GO" id="GO:0000271">
    <property type="term" value="P:polysaccharide biosynthetic process"/>
    <property type="evidence" value="ECO:0007669"/>
    <property type="project" value="InterPro"/>
</dbReference>
<comment type="caution">
    <text evidence="6">The sequence shown here is derived from an EMBL/GenBank/DDBJ whole genome shotgun (WGS) entry which is preliminary data.</text>
</comment>